<sequence length="381" mass="41534">MDPLAPHKLRRRAWRALPAVVLGAMMAAGLLGAVGALPAAWRAHGRNLIDDAARAQFSAALVATPFAQRLSRYQREVSWLLLRDLGPAVARGDENWLFLREEWQLFPGRTEHARQRADAVLALDRTLRAAGIALIVAVVPDKSRSVAARLGGLRRPPEIATRVEDWTRHLHDGGVDVLDLTAVLQGEQRFLHTDTHWNEAGSRLAADTIAVRLRARQTLGGPSAATVASRQAAVSEWGDLVRLAGIERLPGWLKPRPDEAMRTTFETQAADDDLFGEAGTPTLVVVGTSFSHRSQFLPWLQHATGTPVADFAQDGGGFATAARAYFDSAAFAEHRPRAIVWEIPERALEAPLDSVEAAWLDIVSRRQRAATEASRAASAKP</sequence>
<dbReference type="Proteomes" id="UP000243719">
    <property type="component" value="Unassembled WGS sequence"/>
</dbReference>
<name>A0A1H2PVB1_9BURK</name>
<evidence type="ECO:0000313" key="9">
    <source>
        <dbReference type="EMBL" id="SDV51255.1"/>
    </source>
</evidence>
<keyword evidence="3 9" id="KW-0808">Transferase</keyword>
<reference evidence="10" key="1">
    <citation type="submission" date="2016-09" db="EMBL/GenBank/DDBJ databases">
        <authorList>
            <person name="Varghese N."/>
            <person name="Submissions S."/>
        </authorList>
    </citation>
    <scope>NUCLEOTIDE SEQUENCE [LARGE SCALE GENOMIC DNA]</scope>
    <source>
        <strain evidence="10">JS23</strain>
    </source>
</reference>
<dbReference type="RefSeq" id="WP_091912754.1">
    <property type="nucleotide sequence ID" value="NZ_FNLO01000016.1"/>
</dbReference>
<keyword evidence="7" id="KW-1133">Transmembrane helix</keyword>
<dbReference type="UniPathway" id="UPA00286"/>
<dbReference type="EMBL" id="FNLO01000016">
    <property type="protein sequence ID" value="SDV51255.1"/>
    <property type="molecule type" value="Genomic_DNA"/>
</dbReference>
<feature type="domain" description="AlgX/AlgJ SGNH hydrolase-like" evidence="8">
    <location>
        <begin position="89"/>
        <end position="345"/>
    </location>
</feature>
<keyword evidence="10" id="KW-1185">Reference proteome</keyword>
<feature type="transmembrane region" description="Helical" evidence="7">
    <location>
        <begin position="20"/>
        <end position="41"/>
    </location>
</feature>
<evidence type="ECO:0000256" key="2">
    <source>
        <dbReference type="ARBA" id="ARBA00005182"/>
    </source>
</evidence>
<dbReference type="GO" id="GO:0016740">
    <property type="term" value="F:transferase activity"/>
    <property type="evidence" value="ECO:0007669"/>
    <property type="project" value="UniProtKB-KW"/>
</dbReference>
<dbReference type="OrthoDB" id="8717445at2"/>
<gene>
    <name evidence="9" type="ORF">SAMN05216551_1168</name>
</gene>
<keyword evidence="4" id="KW-0732">Signal</keyword>
<comment type="pathway">
    <text evidence="2">Glycan biosynthesis; alginate biosynthesis.</text>
</comment>
<proteinExistence type="predicted"/>
<keyword evidence="5" id="KW-0574">Periplasm</keyword>
<keyword evidence="7" id="KW-0472">Membrane</keyword>
<keyword evidence="7" id="KW-0812">Transmembrane</keyword>
<dbReference type="InterPro" id="IPR031811">
    <property type="entry name" value="ALGX/ALGJ_SGNH-like"/>
</dbReference>
<evidence type="ECO:0000256" key="5">
    <source>
        <dbReference type="ARBA" id="ARBA00022764"/>
    </source>
</evidence>
<keyword evidence="6" id="KW-0016">Alginate biosynthesis</keyword>
<comment type="subcellular location">
    <subcellularLocation>
        <location evidence="1">Periplasm</location>
    </subcellularLocation>
</comment>
<evidence type="ECO:0000256" key="7">
    <source>
        <dbReference type="SAM" id="Phobius"/>
    </source>
</evidence>
<organism evidence="9 10">
    <name type="scientific">Chitinasiproducens palmae</name>
    <dbReference type="NCBI Taxonomy" id="1770053"/>
    <lineage>
        <taxon>Bacteria</taxon>
        <taxon>Pseudomonadati</taxon>
        <taxon>Pseudomonadota</taxon>
        <taxon>Betaproteobacteria</taxon>
        <taxon>Burkholderiales</taxon>
        <taxon>Burkholderiaceae</taxon>
        <taxon>Chitinasiproducens</taxon>
    </lineage>
</organism>
<evidence type="ECO:0000256" key="3">
    <source>
        <dbReference type="ARBA" id="ARBA00022679"/>
    </source>
</evidence>
<accession>A0A1H2PVB1</accession>
<dbReference type="GO" id="GO:0042121">
    <property type="term" value="P:alginic acid biosynthetic process"/>
    <property type="evidence" value="ECO:0007669"/>
    <property type="project" value="UniProtKB-UniPathway"/>
</dbReference>
<protein>
    <submittedName>
        <fullName evidence="9">Alginate O-acetyltransferase complex protein AlgJ</fullName>
    </submittedName>
</protein>
<dbReference type="Pfam" id="PF16822">
    <property type="entry name" value="ALGX"/>
    <property type="match status" value="1"/>
</dbReference>
<evidence type="ECO:0000313" key="10">
    <source>
        <dbReference type="Proteomes" id="UP000243719"/>
    </source>
</evidence>
<dbReference type="STRING" id="1770053.SAMN05216551_1168"/>
<evidence type="ECO:0000256" key="6">
    <source>
        <dbReference type="ARBA" id="ARBA00022841"/>
    </source>
</evidence>
<dbReference type="AlphaFoldDB" id="A0A1H2PVB1"/>
<evidence type="ECO:0000259" key="8">
    <source>
        <dbReference type="Pfam" id="PF16822"/>
    </source>
</evidence>
<dbReference type="GO" id="GO:0042597">
    <property type="term" value="C:periplasmic space"/>
    <property type="evidence" value="ECO:0007669"/>
    <property type="project" value="UniProtKB-SubCell"/>
</dbReference>
<evidence type="ECO:0000256" key="4">
    <source>
        <dbReference type="ARBA" id="ARBA00022729"/>
    </source>
</evidence>
<evidence type="ECO:0000256" key="1">
    <source>
        <dbReference type="ARBA" id="ARBA00004418"/>
    </source>
</evidence>